<dbReference type="Pfam" id="PF00535">
    <property type="entry name" value="Glycos_transf_2"/>
    <property type="match status" value="2"/>
</dbReference>
<protein>
    <submittedName>
        <fullName evidence="3">Glycosyltransferase</fullName>
    </submittedName>
</protein>
<evidence type="ECO:0000259" key="1">
    <source>
        <dbReference type="Pfam" id="PF00535"/>
    </source>
</evidence>
<dbReference type="CDD" id="cd04186">
    <property type="entry name" value="GT_2_like_c"/>
    <property type="match status" value="1"/>
</dbReference>
<evidence type="ECO:0000313" key="5">
    <source>
        <dbReference type="Proteomes" id="UP001357973"/>
    </source>
</evidence>
<dbReference type="SUPFAM" id="SSF53448">
    <property type="entry name" value="Nucleotide-diphospho-sugar transferases"/>
    <property type="match status" value="2"/>
</dbReference>
<keyword evidence="3" id="KW-0808">Transferase</keyword>
<dbReference type="PANTHER" id="PTHR43179:SF7">
    <property type="entry name" value="RHAMNOSYLTRANSFERASE WBBL"/>
    <property type="match status" value="1"/>
</dbReference>
<organism evidence="3 4">
    <name type="scientific">Bifidobacterium adolescentis</name>
    <dbReference type="NCBI Taxonomy" id="1680"/>
    <lineage>
        <taxon>Bacteria</taxon>
        <taxon>Bacillati</taxon>
        <taxon>Actinomycetota</taxon>
        <taxon>Actinomycetes</taxon>
        <taxon>Bifidobacteriales</taxon>
        <taxon>Bifidobacteriaceae</taxon>
        <taxon>Bifidobacterium</taxon>
    </lineage>
</organism>
<sequence>MTLQIIGLCRGDGKGYVKIRTSSSPDELTAFINTEDNDSIQCPVISIGFPGEDKSACEKWGDFSHKNSYESVVAVPLLDNTKLTVHIKNRNTHEEIGTFLFHPLFSKVKSRLTYHERPEFASQIRGIEQRRISGSPHTYVTGIYPIDEQHYSCRFHVRYPYFGQKESCTISVYDAAAHKLELKPIVLEDSLISDPHDPTQHIHELVYSIIVTAEQKTLCIQAKPASQDACFTCILPPMFDGFVNGALDMTKHAFNDGGYQIWYEQHRATTADIQNQRRVCHSWTEKDKPLISIVTVVFRPPVEYLQALVKSIAAQSYEKFEVLFVNVSGNGEEAREINDTLAHIDDPRFRIITAENKSIAENTNVGLKEAKGDYIAFVDHDDVLEPDALYRYVNVLHDQSDADVLYCDEDRLENGHYTLPTFKPDYNPDLLNAYNYVTHMLMVSRQVLSQVELSPADVSGAQDYDLTLKCCEKARSIANVPYMLYHWRVHQNSTSTNPDSKPYAQTAGKIVLQRHFERTGLQVDVSDSELPFRYRNRYINEATPKVSIVIPTKDHSQLLQRCLTSVLEKTTYQNYDITLVENNSTEQETFAYYDRIQDQNEKIKVVTWPGTGFNYSAICNYGAAHCDGEILLFLNNDTVIINGDWLDSMVGFFARPEVGIVGAKLLFPDNLVQHGGVWVSADHVGYLSDMLSDKDGGYMETMRYPYNCAAVTGACQMVRRKAFQSVGGFDENLAVVLNDVDLCLKIGQQGYLTVFDPQAKLYHSEHTSRGRDEQDVEKERRAIDEQARFYARWDKTLVGARGKYINRQLNQYDGHYKIRW</sequence>
<feature type="domain" description="Glycosyltransferase 2-like" evidence="1">
    <location>
        <begin position="292"/>
        <end position="448"/>
    </location>
</feature>
<dbReference type="EMBL" id="QRVT01000012">
    <property type="protein sequence ID" value="RGS63755.1"/>
    <property type="molecule type" value="Genomic_DNA"/>
</dbReference>
<dbReference type="Proteomes" id="UP001357973">
    <property type="component" value="Chromosome"/>
</dbReference>
<name>A0A3E4SBM9_BIFAD</name>
<gene>
    <name evidence="2" type="ORF">B19861_17260</name>
    <name evidence="3" type="ORF">DWX79_09585</name>
</gene>
<evidence type="ECO:0000313" key="4">
    <source>
        <dbReference type="Proteomes" id="UP000285462"/>
    </source>
</evidence>
<dbReference type="AlphaFoldDB" id="A0A3E4SBM9"/>
<dbReference type="Proteomes" id="UP000285462">
    <property type="component" value="Unassembled WGS sequence"/>
</dbReference>
<evidence type="ECO:0000313" key="2">
    <source>
        <dbReference type="EMBL" id="BEK83784.1"/>
    </source>
</evidence>
<dbReference type="InterPro" id="IPR001173">
    <property type="entry name" value="Glyco_trans_2-like"/>
</dbReference>
<evidence type="ECO:0000313" key="3">
    <source>
        <dbReference type="EMBL" id="RGS63755.1"/>
    </source>
</evidence>
<dbReference type="EMBL" id="AP028457">
    <property type="protein sequence ID" value="BEK83784.1"/>
    <property type="molecule type" value="Genomic_DNA"/>
</dbReference>
<reference evidence="2 5" key="2">
    <citation type="submission" date="2023-06" db="EMBL/GenBank/DDBJ databases">
        <title>Complete Genome Sequences of Bifidobacterium faecale strain JCM19861T was isolated from human faeces by Jung-Hye Choi et al. (2014).</title>
        <authorList>
            <person name="Okuhama S."/>
            <person name="Takahashi H."/>
            <person name="Imaizumi K."/>
            <person name="Nakayama S."/>
            <person name="Ogata Y."/>
            <person name="Suda W."/>
        </authorList>
    </citation>
    <scope>NUCLEOTIDE SEQUENCE [LARGE SCALE GENOMIC DNA]</scope>
    <source>
        <strain evidence="2 5">JCM 19861</strain>
    </source>
</reference>
<keyword evidence="5" id="KW-1185">Reference proteome</keyword>
<dbReference type="PANTHER" id="PTHR43179">
    <property type="entry name" value="RHAMNOSYLTRANSFERASE WBBL"/>
    <property type="match status" value="1"/>
</dbReference>
<dbReference type="GO" id="GO:0016757">
    <property type="term" value="F:glycosyltransferase activity"/>
    <property type="evidence" value="ECO:0007669"/>
    <property type="project" value="UniProtKB-KW"/>
</dbReference>
<dbReference type="RefSeq" id="WP_117643960.1">
    <property type="nucleotide sequence ID" value="NZ_AP028457.1"/>
</dbReference>
<feature type="domain" description="Glycosyltransferase 2-like" evidence="1">
    <location>
        <begin position="547"/>
        <end position="726"/>
    </location>
</feature>
<reference evidence="3 4" key="1">
    <citation type="submission" date="2018-08" db="EMBL/GenBank/DDBJ databases">
        <title>A genome reference for cultivated species of the human gut microbiota.</title>
        <authorList>
            <person name="Zou Y."/>
            <person name="Xue W."/>
            <person name="Luo G."/>
        </authorList>
    </citation>
    <scope>NUCLEOTIDE SEQUENCE [LARGE SCALE GENOMIC DNA]</scope>
    <source>
        <strain evidence="3 4">AF21-27</strain>
    </source>
</reference>
<dbReference type="Gene3D" id="3.90.550.10">
    <property type="entry name" value="Spore Coat Polysaccharide Biosynthesis Protein SpsA, Chain A"/>
    <property type="match status" value="2"/>
</dbReference>
<proteinExistence type="predicted"/>
<dbReference type="InterPro" id="IPR029044">
    <property type="entry name" value="Nucleotide-diphossugar_trans"/>
</dbReference>
<accession>A0A3E4SBM9</accession>